<feature type="coiled-coil region" evidence="1">
    <location>
        <begin position="65"/>
        <end position="134"/>
    </location>
</feature>
<evidence type="ECO:0000313" key="3">
    <source>
        <dbReference type="EMBL" id="ROR41132.1"/>
    </source>
</evidence>
<dbReference type="Proteomes" id="UP000298805">
    <property type="component" value="Chromosome"/>
</dbReference>
<reference evidence="5" key="1">
    <citation type="submission" date="2018-03" db="EMBL/GenBank/DDBJ databases">
        <title>A comparative analysis of the Nautiliaceae.</title>
        <authorList>
            <person name="Grosche A."/>
            <person name="Smedile F."/>
            <person name="Vetriani C."/>
        </authorList>
    </citation>
    <scope>NUCLEOTIDE SEQUENCE [LARGE SCALE GENOMIC DNA]</scope>
    <source>
        <strain evidence="5">TB6</strain>
    </source>
</reference>
<dbReference type="Gene3D" id="1.10.287.470">
    <property type="entry name" value="Helix hairpin bin"/>
    <property type="match status" value="1"/>
</dbReference>
<evidence type="ECO:0000313" key="2">
    <source>
        <dbReference type="EMBL" id="QCI28156.1"/>
    </source>
</evidence>
<dbReference type="AlphaFoldDB" id="A0AAJ4RE73"/>
<keyword evidence="1" id="KW-0175">Coiled coil</keyword>
<reference evidence="2" key="3">
    <citation type="submission" date="2019-06" db="EMBL/GenBank/DDBJ databases">
        <title>A comparative analysis of the Nautiliaceae.</title>
        <authorList>
            <person name="Grosche A."/>
            <person name="Smedile F."/>
            <person name="Vetriani C."/>
        </authorList>
    </citation>
    <scope>NUCLEOTIDE SEQUENCE</scope>
    <source>
        <strain evidence="2">TB6</strain>
    </source>
</reference>
<dbReference type="EMBL" id="CP027432">
    <property type="protein sequence ID" value="QCI28156.1"/>
    <property type="molecule type" value="Genomic_DNA"/>
</dbReference>
<evidence type="ECO:0008006" key="6">
    <source>
        <dbReference type="Google" id="ProtNLM"/>
    </source>
</evidence>
<evidence type="ECO:0000313" key="5">
    <source>
        <dbReference type="Proteomes" id="UP000298805"/>
    </source>
</evidence>
<dbReference type="Proteomes" id="UP000272781">
    <property type="component" value="Unassembled WGS sequence"/>
</dbReference>
<organism evidence="3 4">
    <name type="scientific">Caminibacter pacificus</name>
    <dbReference type="NCBI Taxonomy" id="1424653"/>
    <lineage>
        <taxon>Bacteria</taxon>
        <taxon>Pseudomonadati</taxon>
        <taxon>Campylobacterota</taxon>
        <taxon>Epsilonproteobacteria</taxon>
        <taxon>Nautiliales</taxon>
        <taxon>Nautiliaceae</taxon>
        <taxon>Caminibacter</taxon>
    </lineage>
</organism>
<gene>
    <name evidence="2" type="ORF">C6V80_04050</name>
    <name evidence="3" type="ORF">EDC58_0616</name>
</gene>
<reference evidence="3 4" key="2">
    <citation type="submission" date="2018-11" db="EMBL/GenBank/DDBJ databases">
        <title>Genomic Encyclopedia of Type Strains, Phase IV (KMG-IV): sequencing the most valuable type-strain genomes for metagenomic binning, comparative biology and taxonomic classification.</title>
        <authorList>
            <person name="Goeker M."/>
        </authorList>
    </citation>
    <scope>NUCLEOTIDE SEQUENCE [LARGE SCALE GENOMIC DNA]</scope>
    <source>
        <strain evidence="3 4">DSM 27783</strain>
    </source>
</reference>
<dbReference type="EMBL" id="RJVK01000001">
    <property type="protein sequence ID" value="ROR41132.1"/>
    <property type="molecule type" value="Genomic_DNA"/>
</dbReference>
<accession>A0AAJ4RE73</accession>
<name>A0AAJ4RE73_9BACT</name>
<keyword evidence="5" id="KW-1185">Reference proteome</keyword>
<protein>
    <recommendedName>
        <fullName evidence="6">HlyD family secretion protein</fullName>
    </recommendedName>
</protein>
<evidence type="ECO:0000313" key="4">
    <source>
        <dbReference type="Proteomes" id="UP000272781"/>
    </source>
</evidence>
<proteinExistence type="predicted"/>
<sequence length="244" mass="28159">MKKLLFLLSVVLLFAYDAKVEPYEVYKIKAPQSGEVLVSNKNLESKFVTNKLIVKIDDTKDKINLQNLKNQIAVLKEEIKNQEQIVKRKKSIYERYKNLKTKSQEQKDLKFYDYMGALNQLLNMKSQLSNLQAQEKTTLDNINKKNIKVTGYVNKIYVTAGDYVNPGVLVAEVDDTTKQKLTIYVPIDKIDSILNKDVYINGKLSDFKIEKVWSLPDSKYITSYRVDLVGKGLRFGDIVKVEFK</sequence>
<evidence type="ECO:0000256" key="1">
    <source>
        <dbReference type="SAM" id="Coils"/>
    </source>
</evidence>
<dbReference type="Gene3D" id="2.40.30.170">
    <property type="match status" value="1"/>
</dbReference>
<dbReference type="Gene3D" id="2.40.50.100">
    <property type="match status" value="1"/>
</dbReference>
<dbReference type="RefSeq" id="WP_123352028.1">
    <property type="nucleotide sequence ID" value="NZ_CP027432.2"/>
</dbReference>